<evidence type="ECO:0000313" key="1">
    <source>
        <dbReference type="EMBL" id="VTP64719.1"/>
    </source>
</evidence>
<reference evidence="1 2" key="1">
    <citation type="submission" date="2019-05" db="EMBL/GenBank/DDBJ databases">
        <authorList>
            <consortium name="Pathogen Informatics"/>
        </authorList>
    </citation>
    <scope>NUCLEOTIDE SEQUENCE [LARGE SCALE GENOMIC DNA]</scope>
    <source>
        <strain evidence="1 2">NCTC13032</strain>
    </source>
</reference>
<dbReference type="EMBL" id="LR590464">
    <property type="protein sequence ID" value="VTP64719.1"/>
    <property type="molecule type" value="Genomic_DNA"/>
</dbReference>
<gene>
    <name evidence="1" type="ORF">NCTC13032_01625</name>
</gene>
<accession>A0A4U9HQL2</accession>
<organism evidence="1 2">
    <name type="scientific">Leclercia adecarboxylata</name>
    <dbReference type="NCBI Taxonomy" id="83655"/>
    <lineage>
        <taxon>Bacteria</taxon>
        <taxon>Pseudomonadati</taxon>
        <taxon>Pseudomonadota</taxon>
        <taxon>Gammaproteobacteria</taxon>
        <taxon>Enterobacterales</taxon>
        <taxon>Enterobacteriaceae</taxon>
        <taxon>Leclercia</taxon>
    </lineage>
</organism>
<dbReference type="Proteomes" id="UP000310719">
    <property type="component" value="Chromosome"/>
</dbReference>
<sequence>MQFNGRAVREAFPDAPLISYIELLRALRLNSDEKPTLTQDDLNSSKPAFEQRGKLALWRNYS</sequence>
<evidence type="ECO:0000313" key="2">
    <source>
        <dbReference type="Proteomes" id="UP000310719"/>
    </source>
</evidence>
<dbReference type="AlphaFoldDB" id="A0A4U9HQL2"/>
<name>A0A4U9HQL2_9ENTR</name>
<protein>
    <submittedName>
        <fullName evidence="1">Uncharacterized protein</fullName>
    </submittedName>
</protein>
<proteinExistence type="predicted"/>